<dbReference type="EMBL" id="CP063169">
    <property type="protein sequence ID" value="QOR69336.1"/>
    <property type="molecule type" value="Genomic_DNA"/>
</dbReference>
<keyword evidence="3" id="KW-1185">Reference proteome</keyword>
<evidence type="ECO:0000313" key="2">
    <source>
        <dbReference type="EMBL" id="QOR69336.1"/>
    </source>
</evidence>
<dbReference type="InterPro" id="IPR046281">
    <property type="entry name" value="DUF6318"/>
</dbReference>
<evidence type="ECO:0000259" key="1">
    <source>
        <dbReference type="Pfam" id="PF19843"/>
    </source>
</evidence>
<accession>A0A7M1SP34</accession>
<organism evidence="2 3">
    <name type="scientific">Ruania alkalisoli</name>
    <dbReference type="NCBI Taxonomy" id="2779775"/>
    <lineage>
        <taxon>Bacteria</taxon>
        <taxon>Bacillati</taxon>
        <taxon>Actinomycetota</taxon>
        <taxon>Actinomycetes</taxon>
        <taxon>Micrococcales</taxon>
        <taxon>Ruaniaceae</taxon>
        <taxon>Ruania</taxon>
    </lineage>
</organism>
<reference evidence="2 3" key="1">
    <citation type="submission" date="2020-10" db="EMBL/GenBank/DDBJ databases">
        <title>Haloactinobacterium sp. RN3S43, a bacterium isolated from saline soil.</title>
        <authorList>
            <person name="Sun J.-Q."/>
        </authorList>
    </citation>
    <scope>NUCLEOTIDE SEQUENCE [LARGE SCALE GENOMIC DNA]</scope>
    <source>
        <strain evidence="2 3">RN3S43</strain>
    </source>
</reference>
<dbReference type="AlphaFoldDB" id="A0A7M1SP34"/>
<proteinExistence type="predicted"/>
<dbReference type="Pfam" id="PF19843">
    <property type="entry name" value="DUF6318"/>
    <property type="match status" value="1"/>
</dbReference>
<name>A0A7M1SP34_9MICO</name>
<protein>
    <recommendedName>
        <fullName evidence="1">DUF6318 domain-containing protein</fullName>
    </recommendedName>
</protein>
<dbReference type="KEGG" id="halt:IM660_11550"/>
<feature type="domain" description="DUF6318" evidence="1">
    <location>
        <begin position="2"/>
        <end position="134"/>
    </location>
</feature>
<dbReference type="Proteomes" id="UP000593758">
    <property type="component" value="Chromosome"/>
</dbReference>
<gene>
    <name evidence="2" type="ORF">IM660_11550</name>
</gene>
<evidence type="ECO:0000313" key="3">
    <source>
        <dbReference type="Proteomes" id="UP000593758"/>
    </source>
</evidence>
<sequence length="142" mass="15716">MAMEKESVEGAIAAAEYFMRLYPYIYASGEFTEWDAIVDEDRCENFCATARSGAVDLHAGGGYAVGGAVEVLSADGGGPYDDQEVDDVYIVELELSFESSEDVRSDGTREHYDGAERSARVALIWVDDRWRVIDAWNHEAES</sequence>